<name>A0A9P6MJ19_9FUNG</name>
<feature type="compositionally biased region" description="Basic residues" evidence="6">
    <location>
        <begin position="603"/>
        <end position="613"/>
    </location>
</feature>
<feature type="region of interest" description="Disordered" evidence="6">
    <location>
        <begin position="353"/>
        <end position="450"/>
    </location>
</feature>
<evidence type="ECO:0000256" key="4">
    <source>
        <dbReference type="PROSITE-ProRule" id="PRU00042"/>
    </source>
</evidence>
<dbReference type="GO" id="GO:0005737">
    <property type="term" value="C:cytoplasm"/>
    <property type="evidence" value="ECO:0007669"/>
    <property type="project" value="TreeGrafter"/>
</dbReference>
<feature type="compositionally biased region" description="Basic residues" evidence="6">
    <location>
        <begin position="526"/>
        <end position="538"/>
    </location>
</feature>
<keyword evidence="10" id="KW-1185">Reference proteome</keyword>
<evidence type="ECO:0000256" key="2">
    <source>
        <dbReference type="ARBA" id="ARBA00022771"/>
    </source>
</evidence>
<dbReference type="OrthoDB" id="5894at2759"/>
<dbReference type="PROSITE" id="PS00028">
    <property type="entry name" value="ZINC_FINGER_C2H2_1"/>
    <property type="match status" value="2"/>
</dbReference>
<dbReference type="Proteomes" id="UP000749646">
    <property type="component" value="Unassembled WGS sequence"/>
</dbReference>
<evidence type="ECO:0000259" key="7">
    <source>
        <dbReference type="PROSITE" id="PS50076"/>
    </source>
</evidence>
<dbReference type="PANTHER" id="PTHR44029:SF1">
    <property type="entry name" value="DNAJ HOMOLOG SUBFAMILY C MEMBER 21"/>
    <property type="match status" value="1"/>
</dbReference>
<dbReference type="GO" id="GO:0008270">
    <property type="term" value="F:zinc ion binding"/>
    <property type="evidence" value="ECO:0007669"/>
    <property type="project" value="UniProtKB-KW"/>
</dbReference>
<feature type="compositionally biased region" description="Basic residues" evidence="6">
    <location>
        <begin position="428"/>
        <end position="438"/>
    </location>
</feature>
<dbReference type="PROSITE" id="PS50076">
    <property type="entry name" value="DNAJ_2"/>
    <property type="match status" value="1"/>
</dbReference>
<dbReference type="EMBL" id="JAAAHW010000414">
    <property type="protein sequence ID" value="KAG0002720.1"/>
    <property type="molecule type" value="Genomic_DNA"/>
</dbReference>
<sequence length="613" mass="69423">MRTCHYIILGVEKSASDVDIKKAYRRKALEWHPDKNHHRVEEATQQFALIADAYEVLSDPQERAWYDSHRDAILRGDDKLDQTEGAAGTTSSDLMRYFSSSVYKEFKDDNTGFFAIYRNIFEKLAQEEAEAVAITKDQYEESSGGGGGGGGGVKLHYPSFGCSTTAYDSNSDSDVKQFYNAWLTFSSQKSFSWCDKFRLSEALDRRMRRAMEKENKKLRDVARKEFNETVLFLASFVRKRDPRVLAYQDQQKQKQEQARADLKARLEKEREILRAKVEAFQEQEWTRVQEENIDHENEGSESDNQQIEEEYECIICDKSFKSEQQLKNHEQNKKHLKAVEEIRLEMLYEENQLMGGSPNGDVSISPKDSAEDQDQNGEDEEEEEEEEEEEREEELEMPSRKSKSVDDEEDPLSGSDAEVVTPTFPNLKSKKKNKKKKVLTTGLDIDEAEIDKLDQDGLADLLGSVRVSSLTSPLGRSRASTPNNRRSKAQKDPREGDSDYEQEATPQSTAPASRAESPDGTGGSGKGKKMSVKKKKVRSERAAQKLLTCRTCSVDFDSKNCLFVHIKETGHDIAIETAAGSKLVLSSSVQDGFFSSDEESTRGKGKKGRGKRK</sequence>
<dbReference type="InterPro" id="IPR036236">
    <property type="entry name" value="Znf_C2H2_sf"/>
</dbReference>
<evidence type="ECO:0000256" key="3">
    <source>
        <dbReference type="ARBA" id="ARBA00022833"/>
    </source>
</evidence>
<feature type="compositionally biased region" description="Acidic residues" evidence="6">
    <location>
        <begin position="371"/>
        <end position="396"/>
    </location>
</feature>
<feature type="region of interest" description="Disordered" evidence="6">
    <location>
        <begin position="590"/>
        <end position="613"/>
    </location>
</feature>
<dbReference type="PROSITE" id="PS50157">
    <property type="entry name" value="ZINC_FINGER_C2H2_2"/>
    <property type="match status" value="1"/>
</dbReference>
<dbReference type="FunFam" id="1.10.287.110:FF:000046">
    <property type="entry name" value="dnaJ homolog subfamily C member 21"/>
    <property type="match status" value="1"/>
</dbReference>
<evidence type="ECO:0000313" key="10">
    <source>
        <dbReference type="Proteomes" id="UP000749646"/>
    </source>
</evidence>
<feature type="domain" description="C2H2-type" evidence="8">
    <location>
        <begin position="311"/>
        <end position="335"/>
    </location>
</feature>
<evidence type="ECO:0000256" key="1">
    <source>
        <dbReference type="ARBA" id="ARBA00022723"/>
    </source>
</evidence>
<dbReference type="InterPro" id="IPR036869">
    <property type="entry name" value="J_dom_sf"/>
</dbReference>
<keyword evidence="2 4" id="KW-0863">Zinc-finger</keyword>
<dbReference type="SMART" id="SM00451">
    <property type="entry name" value="ZnF_U1"/>
    <property type="match status" value="1"/>
</dbReference>
<feature type="coiled-coil region" evidence="5">
    <location>
        <begin position="252"/>
        <end position="310"/>
    </location>
</feature>
<dbReference type="InterPro" id="IPR001623">
    <property type="entry name" value="DnaJ_domain"/>
</dbReference>
<dbReference type="InterPro" id="IPR003604">
    <property type="entry name" value="Matrin/U1-like-C_Znf_C2H2"/>
</dbReference>
<feature type="compositionally biased region" description="Polar residues" evidence="6">
    <location>
        <begin position="466"/>
        <end position="484"/>
    </location>
</feature>
<dbReference type="Pfam" id="PF12171">
    <property type="entry name" value="zf-C2H2_jaz"/>
    <property type="match status" value="1"/>
</dbReference>
<dbReference type="PROSITE" id="PS00636">
    <property type="entry name" value="DNAJ_1"/>
    <property type="match status" value="1"/>
</dbReference>
<dbReference type="Pfam" id="PF21884">
    <property type="entry name" value="ZUO1-like_ZHD"/>
    <property type="match status" value="1"/>
</dbReference>
<proteinExistence type="predicted"/>
<gene>
    <name evidence="9" type="ORF">BGZ65_002384</name>
</gene>
<dbReference type="SMART" id="SM00271">
    <property type="entry name" value="DnaJ"/>
    <property type="match status" value="1"/>
</dbReference>
<dbReference type="PRINTS" id="PR00625">
    <property type="entry name" value="JDOMAIN"/>
</dbReference>
<dbReference type="SMART" id="SM00355">
    <property type="entry name" value="ZnF_C2H2"/>
    <property type="match status" value="2"/>
</dbReference>
<accession>A0A9P6MJ19</accession>
<keyword evidence="5" id="KW-0175">Coiled coil</keyword>
<evidence type="ECO:0000313" key="9">
    <source>
        <dbReference type="EMBL" id="KAG0002720.1"/>
    </source>
</evidence>
<dbReference type="InterPro" id="IPR022755">
    <property type="entry name" value="Znf_C2H2_jaz"/>
</dbReference>
<dbReference type="AlphaFoldDB" id="A0A9P6MJ19"/>
<feature type="domain" description="J" evidence="7">
    <location>
        <begin position="4"/>
        <end position="70"/>
    </location>
</feature>
<dbReference type="InterPro" id="IPR013087">
    <property type="entry name" value="Znf_C2H2_type"/>
</dbReference>
<dbReference type="PANTHER" id="PTHR44029">
    <property type="entry name" value="DNAJ HOMOLOG SUBFAMILY C MEMBER 21"/>
    <property type="match status" value="1"/>
</dbReference>
<reference evidence="9" key="1">
    <citation type="journal article" date="2020" name="Fungal Divers.">
        <title>Resolving the Mortierellaceae phylogeny through synthesis of multi-gene phylogenetics and phylogenomics.</title>
        <authorList>
            <person name="Vandepol N."/>
            <person name="Liber J."/>
            <person name="Desiro A."/>
            <person name="Na H."/>
            <person name="Kennedy M."/>
            <person name="Barry K."/>
            <person name="Grigoriev I.V."/>
            <person name="Miller A.N."/>
            <person name="O'Donnell K."/>
            <person name="Stajich J.E."/>
            <person name="Bonito G."/>
        </authorList>
    </citation>
    <scope>NUCLEOTIDE SEQUENCE</scope>
    <source>
        <strain evidence="9">MES-2147</strain>
    </source>
</reference>
<dbReference type="Gene3D" id="3.30.160.60">
    <property type="entry name" value="Classic Zinc Finger"/>
    <property type="match status" value="1"/>
</dbReference>
<dbReference type="Gene3D" id="1.10.287.110">
    <property type="entry name" value="DnaJ domain"/>
    <property type="match status" value="1"/>
</dbReference>
<evidence type="ECO:0008006" key="11">
    <source>
        <dbReference type="Google" id="ProtNLM"/>
    </source>
</evidence>
<dbReference type="SUPFAM" id="SSF57667">
    <property type="entry name" value="beta-beta-alpha zinc fingers"/>
    <property type="match status" value="1"/>
</dbReference>
<dbReference type="Pfam" id="PF00226">
    <property type="entry name" value="DnaJ"/>
    <property type="match status" value="1"/>
</dbReference>
<evidence type="ECO:0000256" key="5">
    <source>
        <dbReference type="SAM" id="Coils"/>
    </source>
</evidence>
<evidence type="ECO:0000259" key="8">
    <source>
        <dbReference type="PROSITE" id="PS50157"/>
    </source>
</evidence>
<evidence type="ECO:0000256" key="6">
    <source>
        <dbReference type="SAM" id="MobiDB-lite"/>
    </source>
</evidence>
<dbReference type="CDD" id="cd06257">
    <property type="entry name" value="DnaJ"/>
    <property type="match status" value="1"/>
</dbReference>
<protein>
    <recommendedName>
        <fullName evidence="11">J domain-containing protein</fullName>
    </recommendedName>
</protein>
<dbReference type="InterPro" id="IPR018253">
    <property type="entry name" value="DnaJ_domain_CS"/>
</dbReference>
<dbReference type="InterPro" id="IPR054076">
    <property type="entry name" value="ZUO1-like_ZHD"/>
</dbReference>
<keyword evidence="3" id="KW-0862">Zinc</keyword>
<feature type="region of interest" description="Disordered" evidence="6">
    <location>
        <begin position="466"/>
        <end position="541"/>
    </location>
</feature>
<organism evidence="9 10">
    <name type="scientific">Modicella reniformis</name>
    <dbReference type="NCBI Taxonomy" id="1440133"/>
    <lineage>
        <taxon>Eukaryota</taxon>
        <taxon>Fungi</taxon>
        <taxon>Fungi incertae sedis</taxon>
        <taxon>Mucoromycota</taxon>
        <taxon>Mortierellomycotina</taxon>
        <taxon>Mortierellomycetes</taxon>
        <taxon>Mortierellales</taxon>
        <taxon>Mortierellaceae</taxon>
        <taxon>Modicella</taxon>
    </lineage>
</organism>
<keyword evidence="1" id="KW-0479">Metal-binding</keyword>
<dbReference type="GO" id="GO:0003676">
    <property type="term" value="F:nucleic acid binding"/>
    <property type="evidence" value="ECO:0007669"/>
    <property type="project" value="InterPro"/>
</dbReference>
<comment type="caution">
    <text evidence="9">The sequence shown here is derived from an EMBL/GenBank/DDBJ whole genome shotgun (WGS) entry which is preliminary data.</text>
</comment>
<dbReference type="SUPFAM" id="SSF46565">
    <property type="entry name" value="Chaperone J-domain"/>
    <property type="match status" value="1"/>
</dbReference>
<dbReference type="InterPro" id="IPR051964">
    <property type="entry name" value="Chaperone_stress_response"/>
</dbReference>